<dbReference type="PANTHER" id="PTHR13696">
    <property type="entry name" value="P-LOOP CONTAINING NUCLEOSIDE TRIPHOSPHATE HYDROLASE"/>
    <property type="match status" value="1"/>
</dbReference>
<dbReference type="EMBL" id="MKIO01000032">
    <property type="protein sequence ID" value="OLP54644.1"/>
    <property type="molecule type" value="Genomic_DNA"/>
</dbReference>
<accession>A0A1Q9AHI1</accession>
<proteinExistence type="predicted"/>
<dbReference type="CDD" id="cd02042">
    <property type="entry name" value="ParAB_family"/>
    <property type="match status" value="1"/>
</dbReference>
<evidence type="ECO:0000259" key="1">
    <source>
        <dbReference type="Pfam" id="PF01656"/>
    </source>
</evidence>
<sequence>MTILAFAHSKGGVGKSTLCLLIASELAQSGRRVLIIDADQKQQSCLQWIARCHLAGSRPNTLTGEIATKPEDLKRLLRSTDAEIILIDVQGSMNDLLIAAIVASDITLVPTKANVMEMVETVKLFDWAQTNLRRAPLHLVLNRVEGIDTNTAAFQDAVRMIREHQLPALSTFVRARKVYEQFARDAGSLERIGKDPSKSDQVTKARANIVSLIGDITAAISPPPTKDQAK</sequence>
<dbReference type="InterPro" id="IPR050678">
    <property type="entry name" value="DNA_Partitioning_ATPase"/>
</dbReference>
<dbReference type="Proteomes" id="UP000186143">
    <property type="component" value="Unassembled WGS sequence"/>
</dbReference>
<feature type="domain" description="CobQ/CobB/MinD/ParA nucleotide binding" evidence="1">
    <location>
        <begin position="5"/>
        <end position="174"/>
    </location>
</feature>
<dbReference type="RefSeq" id="WP_075635578.1">
    <property type="nucleotide sequence ID" value="NZ_MKIO01000032.1"/>
</dbReference>
<name>A0A1Q9AHI1_9HYPH</name>
<dbReference type="Pfam" id="PF01656">
    <property type="entry name" value="CbiA"/>
    <property type="match status" value="1"/>
</dbReference>
<evidence type="ECO:0000313" key="3">
    <source>
        <dbReference type="Proteomes" id="UP000186143"/>
    </source>
</evidence>
<reference evidence="2 3" key="1">
    <citation type="submission" date="2016-09" db="EMBL/GenBank/DDBJ databases">
        <title>Rhizobium sp. nov., a novel species isolated from the rice rhizosphere.</title>
        <authorList>
            <person name="Zhao J."/>
            <person name="Zhang X."/>
        </authorList>
    </citation>
    <scope>NUCLEOTIDE SEQUENCE [LARGE SCALE GENOMIC DNA]</scope>
    <source>
        <strain evidence="2 3">MH17</strain>
    </source>
</reference>
<dbReference type="InterPro" id="IPR002586">
    <property type="entry name" value="CobQ/CobB/MinD/ParA_Nub-bd_dom"/>
</dbReference>
<dbReference type="STRING" id="1672749.BJF92_08805"/>
<dbReference type="OrthoDB" id="113462at2"/>
<dbReference type="PIRSF" id="PIRSF009320">
    <property type="entry name" value="Nuc_binding_HP_1000"/>
    <property type="match status" value="1"/>
</dbReference>
<dbReference type="SUPFAM" id="SSF52540">
    <property type="entry name" value="P-loop containing nucleoside triphosphate hydrolases"/>
    <property type="match status" value="1"/>
</dbReference>
<dbReference type="InterPro" id="IPR027417">
    <property type="entry name" value="P-loop_NTPase"/>
</dbReference>
<protein>
    <submittedName>
        <fullName evidence="2">Chromosome partitioning protein ParA</fullName>
    </submittedName>
</protein>
<dbReference type="Gene3D" id="3.40.50.300">
    <property type="entry name" value="P-loop containing nucleotide triphosphate hydrolases"/>
    <property type="match status" value="1"/>
</dbReference>
<organism evidence="2 3">
    <name type="scientific">Xaviernesmea rhizosphaerae</name>
    <dbReference type="NCBI Taxonomy" id="1672749"/>
    <lineage>
        <taxon>Bacteria</taxon>
        <taxon>Pseudomonadati</taxon>
        <taxon>Pseudomonadota</taxon>
        <taxon>Alphaproteobacteria</taxon>
        <taxon>Hyphomicrobiales</taxon>
        <taxon>Rhizobiaceae</taxon>
        <taxon>Rhizobium/Agrobacterium group</taxon>
        <taxon>Xaviernesmea</taxon>
    </lineage>
</organism>
<comment type="caution">
    <text evidence="2">The sequence shown here is derived from an EMBL/GenBank/DDBJ whole genome shotgun (WGS) entry which is preliminary data.</text>
</comment>
<dbReference type="PANTHER" id="PTHR13696:SF96">
    <property type="entry name" value="COBQ_COBB_MIND_PARA NUCLEOTIDE BINDING DOMAIN-CONTAINING PROTEIN"/>
    <property type="match status" value="1"/>
</dbReference>
<dbReference type="AlphaFoldDB" id="A0A1Q9AHI1"/>
<evidence type="ECO:0000313" key="2">
    <source>
        <dbReference type="EMBL" id="OLP54644.1"/>
    </source>
</evidence>
<gene>
    <name evidence="2" type="ORF">BJF92_08805</name>
</gene>